<proteinExistence type="predicted"/>
<dbReference type="InterPro" id="IPR000551">
    <property type="entry name" value="MerR-type_HTH_dom"/>
</dbReference>
<evidence type="ECO:0000256" key="2">
    <source>
        <dbReference type="ARBA" id="ARBA00023015"/>
    </source>
</evidence>
<evidence type="ECO:0000256" key="3">
    <source>
        <dbReference type="ARBA" id="ARBA00023125"/>
    </source>
</evidence>
<protein>
    <recommendedName>
        <fullName evidence="5">HTH merR-type domain-containing protein</fullName>
    </recommendedName>
</protein>
<dbReference type="SUPFAM" id="SSF46955">
    <property type="entry name" value="Putative DNA-binding domain"/>
    <property type="match status" value="1"/>
</dbReference>
<dbReference type="GO" id="GO:0003700">
    <property type="term" value="F:DNA-binding transcription factor activity"/>
    <property type="evidence" value="ECO:0007669"/>
    <property type="project" value="InterPro"/>
</dbReference>
<dbReference type="InterPro" id="IPR047057">
    <property type="entry name" value="MerR_fam"/>
</dbReference>
<dbReference type="GO" id="GO:0003677">
    <property type="term" value="F:DNA binding"/>
    <property type="evidence" value="ECO:0007669"/>
    <property type="project" value="UniProtKB-KW"/>
</dbReference>
<evidence type="ECO:0000259" key="5">
    <source>
        <dbReference type="PROSITE" id="PS50937"/>
    </source>
</evidence>
<name>A0A1F7FJK2_UNCRA</name>
<evidence type="ECO:0000313" key="6">
    <source>
        <dbReference type="EMBL" id="OGK06904.1"/>
    </source>
</evidence>
<accession>A0A1F7FJK2</accession>
<gene>
    <name evidence="6" type="ORF">A2519_11635</name>
</gene>
<evidence type="ECO:0000313" key="7">
    <source>
        <dbReference type="Proteomes" id="UP000179243"/>
    </source>
</evidence>
<dbReference type="PROSITE" id="PS50937">
    <property type="entry name" value="HTH_MERR_2"/>
    <property type="match status" value="1"/>
</dbReference>
<reference evidence="6 7" key="1">
    <citation type="journal article" date="2016" name="Nat. Commun.">
        <title>Thousands of microbial genomes shed light on interconnected biogeochemical processes in an aquifer system.</title>
        <authorList>
            <person name="Anantharaman K."/>
            <person name="Brown C.T."/>
            <person name="Hug L.A."/>
            <person name="Sharon I."/>
            <person name="Castelle C.J."/>
            <person name="Probst A.J."/>
            <person name="Thomas B.C."/>
            <person name="Singh A."/>
            <person name="Wilkins M.J."/>
            <person name="Karaoz U."/>
            <person name="Brodie E.L."/>
            <person name="Williams K.H."/>
            <person name="Hubbard S.S."/>
            <person name="Banfield J.F."/>
        </authorList>
    </citation>
    <scope>NUCLEOTIDE SEQUENCE [LARGE SCALE GENOMIC DNA]</scope>
</reference>
<dbReference type="InterPro" id="IPR009061">
    <property type="entry name" value="DNA-bd_dom_put_sf"/>
</dbReference>
<keyword evidence="3" id="KW-0238">DNA-binding</keyword>
<sequence length="124" mass="14503">MEKEENMLSIGDVSRFLNVPTHTIRYWEKEFKEFLSPARTVGHQRRYTDDDVRRIRDIMRLLKHDGYSIAGAKKILELKHKQGLQESPHQPVQNGIPEDMAYKIVEMIRTQLNVNPMEEKAAVA</sequence>
<evidence type="ECO:0000256" key="1">
    <source>
        <dbReference type="ARBA" id="ARBA00022491"/>
    </source>
</evidence>
<dbReference type="SMART" id="SM00422">
    <property type="entry name" value="HTH_MERR"/>
    <property type="match status" value="1"/>
</dbReference>
<dbReference type="Proteomes" id="UP000179243">
    <property type="component" value="Unassembled WGS sequence"/>
</dbReference>
<keyword evidence="1" id="KW-0678">Repressor</keyword>
<dbReference type="PANTHER" id="PTHR30204:SF69">
    <property type="entry name" value="MERR-FAMILY TRANSCRIPTIONAL REGULATOR"/>
    <property type="match status" value="1"/>
</dbReference>
<evidence type="ECO:0000256" key="4">
    <source>
        <dbReference type="ARBA" id="ARBA00023163"/>
    </source>
</evidence>
<comment type="caution">
    <text evidence="6">The sequence shown here is derived from an EMBL/GenBank/DDBJ whole genome shotgun (WGS) entry which is preliminary data.</text>
</comment>
<keyword evidence="2" id="KW-0805">Transcription regulation</keyword>
<feature type="domain" description="HTH merR-type" evidence="5">
    <location>
        <begin position="7"/>
        <end position="78"/>
    </location>
</feature>
<dbReference type="Pfam" id="PF13411">
    <property type="entry name" value="MerR_1"/>
    <property type="match status" value="1"/>
</dbReference>
<organism evidence="6 7">
    <name type="scientific">Candidatus Raymondbacteria bacterium RIFOXYD12_FULL_49_13</name>
    <dbReference type="NCBI Taxonomy" id="1817890"/>
    <lineage>
        <taxon>Bacteria</taxon>
        <taxon>Raymondiibacteriota</taxon>
    </lineage>
</organism>
<dbReference type="PANTHER" id="PTHR30204">
    <property type="entry name" value="REDOX-CYCLING DRUG-SENSING TRANSCRIPTIONAL ACTIVATOR SOXR"/>
    <property type="match status" value="1"/>
</dbReference>
<dbReference type="AlphaFoldDB" id="A0A1F7FJK2"/>
<dbReference type="Gene3D" id="1.10.1660.10">
    <property type="match status" value="1"/>
</dbReference>
<dbReference type="EMBL" id="MFYX01000018">
    <property type="protein sequence ID" value="OGK06904.1"/>
    <property type="molecule type" value="Genomic_DNA"/>
</dbReference>
<keyword evidence="4" id="KW-0804">Transcription</keyword>